<evidence type="ECO:0000256" key="4">
    <source>
        <dbReference type="ARBA" id="ARBA00022989"/>
    </source>
</evidence>
<dbReference type="GO" id="GO:0005375">
    <property type="term" value="F:copper ion transmembrane transporter activity"/>
    <property type="evidence" value="ECO:0007669"/>
    <property type="project" value="UniProtKB-UniRule"/>
</dbReference>
<reference evidence="8" key="2">
    <citation type="submission" date="2021-02" db="EMBL/GenBank/DDBJ databases">
        <title>Aspergillus luchuensis mut. kawachii IFO 4304 genome sequence.</title>
        <authorList>
            <person name="Mori K."/>
            <person name="Kadooka C."/>
            <person name="Goto M."/>
            <person name="Futagami T."/>
        </authorList>
    </citation>
    <scope>NUCLEOTIDE SEQUENCE</scope>
    <source>
        <strain evidence="8">IFO 4308</strain>
    </source>
</reference>
<sequence length="229" mass="25349">MDMTTETTTSAITSASTTATMASTNCKISMLWNWNTVDACFISSSWHITSPSMFAGSCIGVILLVICLELLRRVASEYDAFIINRARLKADTDTGSDQPNIAVPNDRSTDRPAKRPIPWTQSGSLSALPPVPELVEEGEEEEEDNEPMPNAPETTSHPNIHPDNQSKFTFRPSKIEQLIRATLHVLQFAVAYFVMLLGMYYNGYIILCIFVGAFVGFLLFSWGSLGTRQ</sequence>
<keyword evidence="6" id="KW-0813">Transport</keyword>
<dbReference type="RefSeq" id="XP_041538161.1">
    <property type="nucleotide sequence ID" value="XM_041683926.1"/>
</dbReference>
<gene>
    <name evidence="8" type="primary">CTR3</name>
    <name evidence="8" type="ORF">AKAW2_11441S</name>
</gene>
<keyword evidence="6" id="KW-0186">Copper</keyword>
<proteinExistence type="inferred from homology"/>
<evidence type="ECO:0000256" key="5">
    <source>
        <dbReference type="ARBA" id="ARBA00023136"/>
    </source>
</evidence>
<keyword evidence="9" id="KW-1185">Reference proteome</keyword>
<organism evidence="8 9">
    <name type="scientific">Aspergillus kawachii</name>
    <name type="common">White koji mold</name>
    <name type="synonym">Aspergillus awamori var. kawachi</name>
    <dbReference type="NCBI Taxonomy" id="1069201"/>
    <lineage>
        <taxon>Eukaryota</taxon>
        <taxon>Fungi</taxon>
        <taxon>Dikarya</taxon>
        <taxon>Ascomycota</taxon>
        <taxon>Pezizomycotina</taxon>
        <taxon>Eurotiomycetes</taxon>
        <taxon>Eurotiomycetidae</taxon>
        <taxon>Eurotiales</taxon>
        <taxon>Aspergillaceae</taxon>
        <taxon>Aspergillus</taxon>
        <taxon>Aspergillus subgen. Circumdati</taxon>
    </lineage>
</organism>
<feature type="transmembrane region" description="Helical" evidence="6">
    <location>
        <begin position="178"/>
        <end position="198"/>
    </location>
</feature>
<evidence type="ECO:0000256" key="2">
    <source>
        <dbReference type="ARBA" id="ARBA00006921"/>
    </source>
</evidence>
<dbReference type="Pfam" id="PF04145">
    <property type="entry name" value="Ctr"/>
    <property type="match status" value="1"/>
</dbReference>
<dbReference type="Proteomes" id="UP000661280">
    <property type="component" value="Chromosome 1"/>
</dbReference>
<feature type="region of interest" description="Disordered" evidence="7">
    <location>
        <begin position="91"/>
        <end position="166"/>
    </location>
</feature>
<dbReference type="EMBL" id="AP024425">
    <property type="protein sequence ID" value="BCR94395.1"/>
    <property type="molecule type" value="Genomic_DNA"/>
</dbReference>
<feature type="transmembrane region" description="Helical" evidence="6">
    <location>
        <begin position="204"/>
        <end position="225"/>
    </location>
</feature>
<evidence type="ECO:0000313" key="8">
    <source>
        <dbReference type="EMBL" id="BCR94395.1"/>
    </source>
</evidence>
<dbReference type="PANTHER" id="PTHR12483:SF73">
    <property type="entry name" value="COPPER TRANSPORT PROTEIN CTR3"/>
    <property type="match status" value="1"/>
</dbReference>
<keyword evidence="6" id="KW-0406">Ion transport</keyword>
<evidence type="ECO:0000256" key="7">
    <source>
        <dbReference type="SAM" id="MobiDB-lite"/>
    </source>
</evidence>
<evidence type="ECO:0000256" key="3">
    <source>
        <dbReference type="ARBA" id="ARBA00022692"/>
    </source>
</evidence>
<evidence type="ECO:0000256" key="1">
    <source>
        <dbReference type="ARBA" id="ARBA00004141"/>
    </source>
</evidence>
<dbReference type="InterPro" id="IPR007274">
    <property type="entry name" value="Cop_transporter"/>
</dbReference>
<keyword evidence="4 6" id="KW-1133">Transmembrane helix</keyword>
<comment type="similarity">
    <text evidence="2 6">Belongs to the copper transporter (Ctr) (TC 1.A.56) family. SLC31A subfamily.</text>
</comment>
<protein>
    <recommendedName>
        <fullName evidence="6">Copper transport protein</fullName>
    </recommendedName>
</protein>
<dbReference type="PANTHER" id="PTHR12483">
    <property type="entry name" value="SOLUTE CARRIER FAMILY 31 COPPER TRANSPORTERS"/>
    <property type="match status" value="1"/>
</dbReference>
<dbReference type="AlphaFoldDB" id="A0A7R7WPY0"/>
<dbReference type="KEGG" id="aluc:AKAW2_11441S"/>
<feature type="transmembrane region" description="Helical" evidence="6">
    <location>
        <begin position="53"/>
        <end position="71"/>
    </location>
</feature>
<keyword evidence="6" id="KW-0187">Copper transport</keyword>
<dbReference type="GO" id="GO:0016020">
    <property type="term" value="C:membrane"/>
    <property type="evidence" value="ECO:0007669"/>
    <property type="project" value="UniProtKB-SubCell"/>
</dbReference>
<name>A0A7R7WPY0_ASPKA</name>
<evidence type="ECO:0000313" key="9">
    <source>
        <dbReference type="Proteomes" id="UP000661280"/>
    </source>
</evidence>
<keyword evidence="5 6" id="KW-0472">Membrane</keyword>
<accession>A0A7R7WPY0</accession>
<reference evidence="8" key="1">
    <citation type="submission" date="2021-01" db="EMBL/GenBank/DDBJ databases">
        <authorList>
            <consortium name="Aspergillus luchuensis mut. kawachii IFO 4304 genome sequencing consortium"/>
            <person name="Kazuki M."/>
            <person name="Futagami T."/>
        </authorList>
    </citation>
    <scope>NUCLEOTIDE SEQUENCE</scope>
    <source>
        <strain evidence="8">IFO 4308</strain>
    </source>
</reference>
<comment type="subcellular location">
    <subcellularLocation>
        <location evidence="1 6">Membrane</location>
        <topology evidence="1 6">Multi-pass membrane protein</topology>
    </subcellularLocation>
</comment>
<dbReference type="GeneID" id="64955720"/>
<dbReference type="OrthoDB" id="161814at2759"/>
<evidence type="ECO:0000256" key="6">
    <source>
        <dbReference type="RuleBase" id="RU367022"/>
    </source>
</evidence>
<keyword evidence="3 6" id="KW-0812">Transmembrane</keyword>
<feature type="compositionally biased region" description="Polar residues" evidence="7">
    <location>
        <begin position="154"/>
        <end position="166"/>
    </location>
</feature>
<feature type="compositionally biased region" description="Acidic residues" evidence="7">
    <location>
        <begin position="134"/>
        <end position="146"/>
    </location>
</feature>